<feature type="compositionally biased region" description="Basic and acidic residues" evidence="5">
    <location>
        <begin position="373"/>
        <end position="390"/>
    </location>
</feature>
<dbReference type="PANTHER" id="PTHR32322">
    <property type="entry name" value="INNER MEMBRANE TRANSPORTER"/>
    <property type="match status" value="1"/>
</dbReference>
<name>A0A1N6ZEL8_9EURY</name>
<feature type="transmembrane region" description="Helical" evidence="6">
    <location>
        <begin position="186"/>
        <end position="203"/>
    </location>
</feature>
<proteinExistence type="predicted"/>
<dbReference type="InterPro" id="IPR037185">
    <property type="entry name" value="EmrE-like"/>
</dbReference>
<evidence type="ECO:0000259" key="7">
    <source>
        <dbReference type="Pfam" id="PF00892"/>
    </source>
</evidence>
<feature type="transmembrane region" description="Helical" evidence="6">
    <location>
        <begin position="95"/>
        <end position="118"/>
    </location>
</feature>
<dbReference type="GO" id="GO:0016020">
    <property type="term" value="C:membrane"/>
    <property type="evidence" value="ECO:0007669"/>
    <property type="project" value="UniProtKB-SubCell"/>
</dbReference>
<dbReference type="EMBL" id="FTNP01000001">
    <property type="protein sequence ID" value="SIR25227.1"/>
    <property type="molecule type" value="Genomic_DNA"/>
</dbReference>
<evidence type="ECO:0000256" key="4">
    <source>
        <dbReference type="ARBA" id="ARBA00023136"/>
    </source>
</evidence>
<keyword evidence="4 6" id="KW-0472">Membrane</keyword>
<feature type="transmembrane region" description="Helical" evidence="6">
    <location>
        <begin position="130"/>
        <end position="151"/>
    </location>
</feature>
<dbReference type="InterPro" id="IPR050638">
    <property type="entry name" value="AA-Vitamin_Transporters"/>
</dbReference>
<dbReference type="STRING" id="588898.BB347_01410"/>
<feature type="transmembrane region" description="Helical" evidence="6">
    <location>
        <begin position="157"/>
        <end position="179"/>
    </location>
</feature>
<evidence type="ECO:0000256" key="1">
    <source>
        <dbReference type="ARBA" id="ARBA00004141"/>
    </source>
</evidence>
<evidence type="ECO:0000256" key="6">
    <source>
        <dbReference type="SAM" id="Phobius"/>
    </source>
</evidence>
<feature type="transmembrane region" description="Helical" evidence="6">
    <location>
        <begin position="68"/>
        <end position="89"/>
    </location>
</feature>
<keyword evidence="2 6" id="KW-0812">Transmembrane</keyword>
<feature type="transmembrane region" description="Helical" evidence="6">
    <location>
        <begin position="247"/>
        <end position="269"/>
    </location>
</feature>
<protein>
    <submittedName>
        <fullName evidence="8">Permease of the drug/metabolite transporter (DMT) superfamily</fullName>
    </submittedName>
</protein>
<gene>
    <name evidence="8" type="ORF">SAMN05421809_0777</name>
</gene>
<dbReference type="Pfam" id="PF00892">
    <property type="entry name" value="EamA"/>
    <property type="match status" value="2"/>
</dbReference>
<dbReference type="PANTHER" id="PTHR32322:SF2">
    <property type="entry name" value="EAMA DOMAIN-CONTAINING PROTEIN"/>
    <property type="match status" value="1"/>
</dbReference>
<keyword evidence="3 6" id="KW-1133">Transmembrane helix</keyword>
<keyword evidence="9" id="KW-1185">Reference proteome</keyword>
<evidence type="ECO:0000256" key="3">
    <source>
        <dbReference type="ARBA" id="ARBA00022989"/>
    </source>
</evidence>
<reference evidence="8 9" key="1">
    <citation type="submission" date="2017-01" db="EMBL/GenBank/DDBJ databases">
        <authorList>
            <person name="Mah S.A."/>
            <person name="Swanson W.J."/>
            <person name="Moy G.W."/>
            <person name="Vacquier V.D."/>
        </authorList>
    </citation>
    <scope>NUCLEOTIDE SEQUENCE [LARGE SCALE GENOMIC DNA]</scope>
    <source>
        <strain evidence="8 9">CGMCC 1.8909</strain>
    </source>
</reference>
<organism evidence="8 9">
    <name type="scientific">Natronorubrum daqingense</name>
    <dbReference type="NCBI Taxonomy" id="588898"/>
    <lineage>
        <taxon>Archaea</taxon>
        <taxon>Methanobacteriati</taxon>
        <taxon>Methanobacteriota</taxon>
        <taxon>Stenosarchaea group</taxon>
        <taxon>Halobacteria</taxon>
        <taxon>Halobacteriales</taxon>
        <taxon>Natrialbaceae</taxon>
        <taxon>Natronorubrum</taxon>
    </lineage>
</organism>
<feature type="region of interest" description="Disordered" evidence="5">
    <location>
        <begin position="371"/>
        <end position="390"/>
    </location>
</feature>
<feature type="transmembrane region" description="Helical" evidence="6">
    <location>
        <begin position="215"/>
        <end position="235"/>
    </location>
</feature>
<evidence type="ECO:0000313" key="9">
    <source>
        <dbReference type="Proteomes" id="UP000185687"/>
    </source>
</evidence>
<dbReference type="InterPro" id="IPR000620">
    <property type="entry name" value="EamA_dom"/>
</dbReference>
<comment type="subcellular location">
    <subcellularLocation>
        <location evidence="1">Membrane</location>
        <topology evidence="1">Multi-pass membrane protein</topology>
    </subcellularLocation>
</comment>
<dbReference type="SUPFAM" id="SSF103481">
    <property type="entry name" value="Multidrug resistance efflux transporter EmrE"/>
    <property type="match status" value="2"/>
</dbReference>
<evidence type="ECO:0000256" key="2">
    <source>
        <dbReference type="ARBA" id="ARBA00022692"/>
    </source>
</evidence>
<dbReference type="AlphaFoldDB" id="A0A1N6ZEL8"/>
<evidence type="ECO:0000313" key="8">
    <source>
        <dbReference type="EMBL" id="SIR25227.1"/>
    </source>
</evidence>
<sequence length="390" mass="40811">MSSFPGTRSFLAPSTISCYEDFSELNYPRWARHTKHDVPSLSTPTIPCWGRHGSSDDRGEPMIDRRTIVLFALSSVFFGGTFVAAKAGLEYFPPLLFVALRFDLAAIIMLGYVALTASVEDLRPRTRGDVVGILATGGLVIGLANALLFVGQQYATSAVGAIVFSLNPILTPVFAAVLLSNERLSTRGAFGMVLGLVGVALVVSPDPAMLVGGDALGRAILFAGAASAALGAVLIRRAGANATLSSTARIAWGLPLAAALTHGFSWSAGESWAAITWSTNALVALAYVSVFAGVLAYIAYFGLLESTGAIQANLVFYVVPVVSTLGGWALLGEAIAPLAVVGFLLIFSGFAVLGSESIDVRATLPEWVVSTPPHDEPTAATEEPRGYRSD</sequence>
<feature type="transmembrane region" description="Helical" evidence="6">
    <location>
        <begin position="310"/>
        <end position="329"/>
    </location>
</feature>
<dbReference type="Proteomes" id="UP000185687">
    <property type="component" value="Unassembled WGS sequence"/>
</dbReference>
<feature type="domain" description="EamA" evidence="7">
    <location>
        <begin position="67"/>
        <end position="203"/>
    </location>
</feature>
<feature type="domain" description="EamA" evidence="7">
    <location>
        <begin position="219"/>
        <end position="353"/>
    </location>
</feature>
<feature type="transmembrane region" description="Helical" evidence="6">
    <location>
        <begin position="335"/>
        <end position="353"/>
    </location>
</feature>
<feature type="transmembrane region" description="Helical" evidence="6">
    <location>
        <begin position="281"/>
        <end position="303"/>
    </location>
</feature>
<evidence type="ECO:0000256" key="5">
    <source>
        <dbReference type="SAM" id="MobiDB-lite"/>
    </source>
</evidence>
<accession>A0A1N6ZEL8</accession>